<reference evidence="2" key="1">
    <citation type="journal article" date="2014" name="Int. J. Syst. Evol. Microbiol.">
        <title>Complete genome sequence of Corynebacterium casei LMG S-19264T (=DSM 44701T), isolated from a smear-ripened cheese.</title>
        <authorList>
            <consortium name="US DOE Joint Genome Institute (JGI-PGF)"/>
            <person name="Walter F."/>
            <person name="Albersmeier A."/>
            <person name="Kalinowski J."/>
            <person name="Ruckert C."/>
        </authorList>
    </citation>
    <scope>NUCLEOTIDE SEQUENCE</scope>
    <source>
        <strain evidence="2">CGMCC 4.7110</strain>
    </source>
</reference>
<dbReference type="AlphaFoldDB" id="A0A917XI31"/>
<dbReference type="RefSeq" id="WP_189266459.1">
    <property type="nucleotide sequence ID" value="NZ_BMML01000017.1"/>
</dbReference>
<protein>
    <submittedName>
        <fullName evidence="2">Uncharacterized protein</fullName>
    </submittedName>
</protein>
<feature type="region of interest" description="Disordered" evidence="1">
    <location>
        <begin position="134"/>
        <end position="168"/>
    </location>
</feature>
<gene>
    <name evidence="2" type="ORF">GCM10011578_065280</name>
</gene>
<keyword evidence="3" id="KW-1185">Reference proteome</keyword>
<dbReference type="EMBL" id="BMML01000017">
    <property type="protein sequence ID" value="GGN28954.1"/>
    <property type="molecule type" value="Genomic_DNA"/>
</dbReference>
<feature type="compositionally biased region" description="Basic and acidic residues" evidence="1">
    <location>
        <begin position="141"/>
        <end position="168"/>
    </location>
</feature>
<proteinExistence type="predicted"/>
<evidence type="ECO:0000313" key="3">
    <source>
        <dbReference type="Proteomes" id="UP000653411"/>
    </source>
</evidence>
<evidence type="ECO:0000313" key="2">
    <source>
        <dbReference type="EMBL" id="GGN28954.1"/>
    </source>
</evidence>
<dbReference type="Proteomes" id="UP000653411">
    <property type="component" value="Unassembled WGS sequence"/>
</dbReference>
<sequence length="470" mass="50442">MSDHDFSGVDWQTARYDDKEFAPGDPYEVARLGKRISDTARLIEEQAGRLNNLVDGNGWDSDAGREFTRRTGDTVKLLGQSHQRYAAAGAALGSSVPYEPIADQVRENWATALNHAQNRVRSALLKAAAADADSGNYQKQIDQHPSGDDNHPDKQKLKRQKEASDGELDAAKREIRAALDYRDTQGGYAAKAIRDAIDHDGLKDPKHHWWDNWKDWVADIGHWAGAIAGVLCLLALVLSWVPILGEVLGALALIASVVALVCDTVSALDGKGTWLDVAIDVVGVLSFGAGRVLGTTFKEAATAARGSSALREFLNLRGLGVGEKLAGEIAQANSGVKAGKIAEALAKGPDSVLPRMKSIVKESVNFKAYFTDIRTAVAERGAEDPILTKDLPKWRGLSDSVFKGKAWSAGGLYAASQVLPLGTGIVNLAPSAGWEPAFIERNQFDGLKHTAPLGSSGVPFYNWNWKVAGG</sequence>
<organism evidence="2 3">
    <name type="scientific">Streptomyces fuscichromogenes</name>
    <dbReference type="NCBI Taxonomy" id="1324013"/>
    <lineage>
        <taxon>Bacteria</taxon>
        <taxon>Bacillati</taxon>
        <taxon>Actinomycetota</taxon>
        <taxon>Actinomycetes</taxon>
        <taxon>Kitasatosporales</taxon>
        <taxon>Streptomycetaceae</taxon>
        <taxon>Streptomyces</taxon>
    </lineage>
</organism>
<accession>A0A917XI31</accession>
<comment type="caution">
    <text evidence="2">The sequence shown here is derived from an EMBL/GenBank/DDBJ whole genome shotgun (WGS) entry which is preliminary data.</text>
</comment>
<evidence type="ECO:0000256" key="1">
    <source>
        <dbReference type="SAM" id="MobiDB-lite"/>
    </source>
</evidence>
<name>A0A917XI31_9ACTN</name>
<reference evidence="2" key="2">
    <citation type="submission" date="2020-09" db="EMBL/GenBank/DDBJ databases">
        <authorList>
            <person name="Sun Q."/>
            <person name="Zhou Y."/>
        </authorList>
    </citation>
    <scope>NUCLEOTIDE SEQUENCE</scope>
    <source>
        <strain evidence="2">CGMCC 4.7110</strain>
    </source>
</reference>